<comment type="caution">
    <text evidence="1">The sequence shown here is derived from an EMBL/GenBank/DDBJ whole genome shotgun (WGS) entry which is preliminary data.</text>
</comment>
<evidence type="ECO:0000313" key="2">
    <source>
        <dbReference type="Proteomes" id="UP001628281"/>
    </source>
</evidence>
<proteinExistence type="predicted"/>
<protein>
    <submittedName>
        <fullName evidence="1">Uncharacterized protein</fullName>
    </submittedName>
</protein>
<sequence length="157" mass="18046">MSSYITGDIFVSAPPKQTLKAWGPFWDCVDILFEFQNSDADEEHTEWRLLWVAGIALLRTIGHVLAKVDGAASSAHKQAVDHAWARWKADTTANAIFWDFIEKERNNLLKTYEFGAKISKGDNGYFVEFSGGEDAFQLFREAVYWWRHQLITIEDQL</sequence>
<accession>A0ABW8VGX9</accession>
<reference evidence="1 2" key="1">
    <citation type="submission" date="2024-11" db="EMBL/GenBank/DDBJ databases">
        <title>Draft genome sequences of two bacteria associated to sugarcane roots in Colombia.</title>
        <authorList>
            <person name="Pardo-Diaz S."/>
            <person name="Masmela-Mendoza J."/>
            <person name="Delgadillo-Duran P."/>
            <person name="Bautista E.J."/>
            <person name="Rojas-Tapias D.F."/>
        </authorList>
    </citation>
    <scope>NUCLEOTIDE SEQUENCE [LARGE SCALE GENOMIC DNA]</scope>
    <source>
        <strain evidence="1 2">Ap18</strain>
    </source>
</reference>
<name>A0ABW8VGX9_9PROT</name>
<organism evidence="1 2">
    <name type="scientific">Azospirillum argentinense</name>
    <dbReference type="NCBI Taxonomy" id="2970906"/>
    <lineage>
        <taxon>Bacteria</taxon>
        <taxon>Pseudomonadati</taxon>
        <taxon>Pseudomonadota</taxon>
        <taxon>Alphaproteobacteria</taxon>
        <taxon>Rhodospirillales</taxon>
        <taxon>Azospirillaceae</taxon>
        <taxon>Azospirillum</taxon>
    </lineage>
</organism>
<dbReference type="EMBL" id="JBJLSN010000073">
    <property type="protein sequence ID" value="MFL7905269.1"/>
    <property type="molecule type" value="Genomic_DNA"/>
</dbReference>
<keyword evidence="2" id="KW-1185">Reference proteome</keyword>
<dbReference type="Proteomes" id="UP001628281">
    <property type="component" value="Unassembled WGS sequence"/>
</dbReference>
<evidence type="ECO:0000313" key="1">
    <source>
        <dbReference type="EMBL" id="MFL7905269.1"/>
    </source>
</evidence>
<gene>
    <name evidence="1" type="ORF">ACJ41P_29350</name>
</gene>
<dbReference type="RefSeq" id="WP_407825696.1">
    <property type="nucleotide sequence ID" value="NZ_JBJLSN010000073.1"/>
</dbReference>